<evidence type="ECO:0000313" key="2">
    <source>
        <dbReference type="Proteomes" id="UP001153954"/>
    </source>
</evidence>
<accession>A0AAU9UUL8</accession>
<protein>
    <submittedName>
        <fullName evidence="1">Uncharacterized protein</fullName>
    </submittedName>
</protein>
<dbReference type="EMBL" id="CAKOGL010000023">
    <property type="protein sequence ID" value="CAH2100520.1"/>
    <property type="molecule type" value="Genomic_DNA"/>
</dbReference>
<comment type="caution">
    <text evidence="1">The sequence shown here is derived from an EMBL/GenBank/DDBJ whole genome shotgun (WGS) entry which is preliminary data.</text>
</comment>
<proteinExistence type="predicted"/>
<sequence length="84" mass="9648">MSRGHNLHQSPSNKLLKLKLCLKEGKVREQPQMLLVLASRVFEKDKAASSMGRYKQTINETQEAEFAVHCKEIEVRYFGLTVND</sequence>
<keyword evidence="2" id="KW-1185">Reference proteome</keyword>
<organism evidence="1 2">
    <name type="scientific">Euphydryas editha</name>
    <name type="common">Edith's checkerspot</name>
    <dbReference type="NCBI Taxonomy" id="104508"/>
    <lineage>
        <taxon>Eukaryota</taxon>
        <taxon>Metazoa</taxon>
        <taxon>Ecdysozoa</taxon>
        <taxon>Arthropoda</taxon>
        <taxon>Hexapoda</taxon>
        <taxon>Insecta</taxon>
        <taxon>Pterygota</taxon>
        <taxon>Neoptera</taxon>
        <taxon>Endopterygota</taxon>
        <taxon>Lepidoptera</taxon>
        <taxon>Glossata</taxon>
        <taxon>Ditrysia</taxon>
        <taxon>Papilionoidea</taxon>
        <taxon>Nymphalidae</taxon>
        <taxon>Nymphalinae</taxon>
        <taxon>Euphydryas</taxon>
    </lineage>
</organism>
<dbReference type="Proteomes" id="UP001153954">
    <property type="component" value="Unassembled WGS sequence"/>
</dbReference>
<evidence type="ECO:0000313" key="1">
    <source>
        <dbReference type="EMBL" id="CAH2100520.1"/>
    </source>
</evidence>
<name>A0AAU9UUL8_EUPED</name>
<gene>
    <name evidence="1" type="ORF">EEDITHA_LOCUS15372</name>
</gene>
<dbReference type="AlphaFoldDB" id="A0AAU9UUL8"/>
<reference evidence="1" key="1">
    <citation type="submission" date="2022-03" db="EMBL/GenBank/DDBJ databases">
        <authorList>
            <person name="Tunstrom K."/>
        </authorList>
    </citation>
    <scope>NUCLEOTIDE SEQUENCE</scope>
</reference>